<comment type="similarity">
    <text evidence="2">Belongs to the eukaryotic ribosomal protein eL6 family.</text>
</comment>
<evidence type="ECO:0000313" key="7">
    <source>
        <dbReference type="EMBL" id="CBK22250.2"/>
    </source>
</evidence>
<dbReference type="InterPro" id="IPR000915">
    <property type="entry name" value="60S_ribosomal_eL6"/>
</dbReference>
<dbReference type="Proteomes" id="UP000008312">
    <property type="component" value="Unassembled WGS sequence"/>
</dbReference>
<dbReference type="CDD" id="cd13156">
    <property type="entry name" value="KOW_RPL6"/>
    <property type="match status" value="1"/>
</dbReference>
<dbReference type="InterPro" id="IPR014722">
    <property type="entry name" value="Rib_uL2_dom2"/>
</dbReference>
<dbReference type="GO" id="GO:0003735">
    <property type="term" value="F:structural constituent of ribosome"/>
    <property type="evidence" value="ECO:0007669"/>
    <property type="project" value="InterPro"/>
</dbReference>
<dbReference type="PANTHER" id="PTHR10715">
    <property type="entry name" value="60S RIBOSOMAL PROTEIN L6"/>
    <property type="match status" value="1"/>
</dbReference>
<reference evidence="7" key="1">
    <citation type="submission" date="2010-02" db="EMBL/GenBank/DDBJ databases">
        <title>Sequencing and annotation of the Blastocystis hominis genome.</title>
        <authorList>
            <person name="Wincker P."/>
        </authorList>
    </citation>
    <scope>NUCLEOTIDE SEQUENCE</scope>
    <source>
        <strain evidence="7">Singapore isolate B</strain>
    </source>
</reference>
<dbReference type="GO" id="GO:0003723">
    <property type="term" value="F:RNA binding"/>
    <property type="evidence" value="ECO:0007669"/>
    <property type="project" value="TreeGrafter"/>
</dbReference>
<comment type="subcellular location">
    <subcellularLocation>
        <location evidence="1">Plastid</location>
        <location evidence="1">Chloroplast</location>
    </subcellularLocation>
</comment>
<evidence type="ECO:0000256" key="6">
    <source>
        <dbReference type="ARBA" id="ARBA00023274"/>
    </source>
</evidence>
<dbReference type="PANTHER" id="PTHR10715:SF0">
    <property type="entry name" value="LARGE RIBOSOMAL SUBUNIT PROTEIN EL6"/>
    <property type="match status" value="1"/>
</dbReference>
<organism evidence="7">
    <name type="scientific">Blastocystis hominis</name>
    <dbReference type="NCBI Taxonomy" id="12968"/>
    <lineage>
        <taxon>Eukaryota</taxon>
        <taxon>Sar</taxon>
        <taxon>Stramenopiles</taxon>
        <taxon>Bigyra</taxon>
        <taxon>Opalozoa</taxon>
        <taxon>Opalinata</taxon>
        <taxon>Blastocystidae</taxon>
        <taxon>Blastocystis</taxon>
    </lineage>
</organism>
<dbReference type="InterPro" id="IPR008991">
    <property type="entry name" value="Translation_prot_SH3-like_sf"/>
</dbReference>
<keyword evidence="6" id="KW-0687">Ribonucleoprotein</keyword>
<dbReference type="RefSeq" id="XP_012896298.1">
    <property type="nucleotide sequence ID" value="XM_013040844.1"/>
</dbReference>
<dbReference type="AlphaFoldDB" id="D8M2G1"/>
<dbReference type="GO" id="GO:0009507">
    <property type="term" value="C:chloroplast"/>
    <property type="evidence" value="ECO:0007669"/>
    <property type="project" value="UniProtKB-SubCell"/>
</dbReference>
<sequence>MSKAVPVFFHVKSPVASVPKPCKLRESIKQGTVLILLSGRYAGKRVVFLKQLASGLLLVSGPKSVNRVPLIRVPQSRVIATSTKLDISSLDLSINDTFFSSKNTENKEATQKTVDDKLEACIEKTPLMKEYLHARFVIGKGSRPHDMKF</sequence>
<dbReference type="OrthoDB" id="2436667at2759"/>
<dbReference type="FunCoup" id="D8M2G1">
    <property type="interactions" value="576"/>
</dbReference>
<keyword evidence="5" id="KW-0689">Ribosomal protein</keyword>
<dbReference type="Pfam" id="PF01159">
    <property type="entry name" value="Ribosomal_L6e"/>
    <property type="match status" value="1"/>
</dbReference>
<evidence type="ECO:0008006" key="9">
    <source>
        <dbReference type="Google" id="ProtNLM"/>
    </source>
</evidence>
<name>D8M2G1_BLAHO</name>
<dbReference type="OMA" id="WTTENAV"/>
<keyword evidence="8" id="KW-1185">Reference proteome</keyword>
<dbReference type="InParanoid" id="D8M2G1"/>
<dbReference type="InterPro" id="IPR041997">
    <property type="entry name" value="Ribosomal_eL6_KOW"/>
</dbReference>
<dbReference type="EMBL" id="FN668649">
    <property type="protein sequence ID" value="CBK22250.2"/>
    <property type="molecule type" value="Genomic_DNA"/>
</dbReference>
<protein>
    <recommendedName>
        <fullName evidence="9">60S ribosomal protein L6</fullName>
    </recommendedName>
</protein>
<evidence type="ECO:0000256" key="3">
    <source>
        <dbReference type="ARBA" id="ARBA00022528"/>
    </source>
</evidence>
<dbReference type="GO" id="GO:0022625">
    <property type="term" value="C:cytosolic large ribosomal subunit"/>
    <property type="evidence" value="ECO:0007669"/>
    <property type="project" value="TreeGrafter"/>
</dbReference>
<evidence type="ECO:0000256" key="2">
    <source>
        <dbReference type="ARBA" id="ARBA00010592"/>
    </source>
</evidence>
<gene>
    <name evidence="7" type="ORF">GSBLH_T00002306001</name>
</gene>
<dbReference type="GeneID" id="24919486"/>
<dbReference type="GO" id="GO:0000027">
    <property type="term" value="P:ribosomal large subunit assembly"/>
    <property type="evidence" value="ECO:0007669"/>
    <property type="project" value="TreeGrafter"/>
</dbReference>
<dbReference type="SUPFAM" id="SSF50104">
    <property type="entry name" value="Translation proteins SH3-like domain"/>
    <property type="match status" value="1"/>
</dbReference>
<dbReference type="GO" id="GO:0002181">
    <property type="term" value="P:cytoplasmic translation"/>
    <property type="evidence" value="ECO:0007669"/>
    <property type="project" value="TreeGrafter"/>
</dbReference>
<evidence type="ECO:0000256" key="5">
    <source>
        <dbReference type="ARBA" id="ARBA00022980"/>
    </source>
</evidence>
<dbReference type="Gene3D" id="2.30.30.30">
    <property type="match status" value="1"/>
</dbReference>
<evidence type="ECO:0000256" key="1">
    <source>
        <dbReference type="ARBA" id="ARBA00004229"/>
    </source>
</evidence>
<accession>D8M2G1</accession>
<proteinExistence type="inferred from homology"/>
<evidence type="ECO:0000313" key="8">
    <source>
        <dbReference type="Proteomes" id="UP000008312"/>
    </source>
</evidence>
<keyword evidence="3" id="KW-0150">Chloroplast</keyword>
<evidence type="ECO:0000256" key="4">
    <source>
        <dbReference type="ARBA" id="ARBA00022640"/>
    </source>
</evidence>
<keyword evidence="4" id="KW-0934">Plastid</keyword>